<evidence type="ECO:0000256" key="2">
    <source>
        <dbReference type="ARBA" id="ARBA00022771"/>
    </source>
</evidence>
<accession>A0ABP9YBZ8</accession>
<name>A0ABP9YBZ8_9FUNG</name>
<feature type="compositionally biased region" description="Polar residues" evidence="5">
    <location>
        <begin position="215"/>
        <end position="243"/>
    </location>
</feature>
<sequence length="391" mass="45495">MAGYRVSGLRVQINQCCHFNDTTCYHVKSNNSLNHVNDGAHNYINNVHINGATFQYNQDIIQLSPSLPQTHWESSEYYRQEDNNHCPAHSNIHKSIADNTPPEETLHALLREQNDDYCYPPYNRNVVAGTPLSPMSMQSVDSFDTLSSSKFDNLIDSPHSHTSAQYYVVNSSSVEDTYYQTFEDYHRTEQQQGQFQLQLQYEFEQHQSVMNESINSPQYDSMTSYSLQDHPSLHHQQQQQGSNIRRRYDNSQHVTPHQHDNCRTNFSTSLVNTPHVLNDSEQVQHKRKRNTSRRTLPSQLICPTCSRKFTRPYNLKSHQRTHTKERPYICTRPGCTWTFARPHDLKRHDLLHSGIKKYVCSCGKPFARSDAFKRHQAVDKVCSLRLKGNYM</sequence>
<evidence type="ECO:0000256" key="4">
    <source>
        <dbReference type="PROSITE-ProRule" id="PRU00042"/>
    </source>
</evidence>
<evidence type="ECO:0000259" key="6">
    <source>
        <dbReference type="PROSITE" id="PS50157"/>
    </source>
</evidence>
<dbReference type="Gene3D" id="3.30.160.60">
    <property type="entry name" value="Classic Zinc Finger"/>
    <property type="match status" value="3"/>
</dbReference>
<keyword evidence="1" id="KW-0479">Metal-binding</keyword>
<evidence type="ECO:0000256" key="5">
    <source>
        <dbReference type="SAM" id="MobiDB-lite"/>
    </source>
</evidence>
<dbReference type="Proteomes" id="UP001476247">
    <property type="component" value="Unassembled WGS sequence"/>
</dbReference>
<comment type="caution">
    <text evidence="7">The sequence shown here is derived from an EMBL/GenBank/DDBJ whole genome shotgun (WGS) entry which is preliminary data.</text>
</comment>
<keyword evidence="3" id="KW-0862">Zinc</keyword>
<evidence type="ECO:0000256" key="3">
    <source>
        <dbReference type="ARBA" id="ARBA00022833"/>
    </source>
</evidence>
<feature type="region of interest" description="Disordered" evidence="5">
    <location>
        <begin position="274"/>
        <end position="294"/>
    </location>
</feature>
<evidence type="ECO:0000256" key="1">
    <source>
        <dbReference type="ARBA" id="ARBA00022723"/>
    </source>
</evidence>
<dbReference type="SUPFAM" id="SSF57667">
    <property type="entry name" value="beta-beta-alpha zinc fingers"/>
    <property type="match status" value="2"/>
</dbReference>
<proteinExistence type="predicted"/>
<organism evidence="7 8">
    <name type="scientific">Helicostylum pulchrum</name>
    <dbReference type="NCBI Taxonomy" id="562976"/>
    <lineage>
        <taxon>Eukaryota</taxon>
        <taxon>Fungi</taxon>
        <taxon>Fungi incertae sedis</taxon>
        <taxon>Mucoromycota</taxon>
        <taxon>Mucoromycotina</taxon>
        <taxon>Mucoromycetes</taxon>
        <taxon>Mucorales</taxon>
        <taxon>Mucorineae</taxon>
        <taxon>Mucoraceae</taxon>
        <taxon>Helicostylum</taxon>
    </lineage>
</organism>
<feature type="domain" description="C2H2-type" evidence="6">
    <location>
        <begin position="328"/>
        <end position="357"/>
    </location>
</feature>
<keyword evidence="8" id="KW-1185">Reference proteome</keyword>
<reference evidence="7 8" key="1">
    <citation type="submission" date="2024-04" db="EMBL/GenBank/DDBJ databases">
        <title>genome sequences of Mucor flavus KT1a and Helicostylum pulchrum KT1b strains isolation_sourced from the surface of a dry-aged beef.</title>
        <authorList>
            <person name="Toyotome T."/>
            <person name="Hosono M."/>
            <person name="Torimaru M."/>
            <person name="Fukuda K."/>
            <person name="Mikami N."/>
        </authorList>
    </citation>
    <scope>NUCLEOTIDE SEQUENCE [LARGE SCALE GENOMIC DNA]</scope>
    <source>
        <strain evidence="7 8">KT1b</strain>
    </source>
</reference>
<dbReference type="EMBL" id="BAABUJ010000035">
    <property type="protein sequence ID" value="GAA5804471.1"/>
    <property type="molecule type" value="Genomic_DNA"/>
</dbReference>
<dbReference type="PROSITE" id="PS00028">
    <property type="entry name" value="ZINC_FINGER_C2H2_1"/>
    <property type="match status" value="2"/>
</dbReference>
<dbReference type="SMART" id="SM00355">
    <property type="entry name" value="ZnF_C2H2"/>
    <property type="match status" value="2"/>
</dbReference>
<dbReference type="PANTHER" id="PTHR23235:SF120">
    <property type="entry name" value="KRUPPEL-LIKE FACTOR 15"/>
    <property type="match status" value="1"/>
</dbReference>
<dbReference type="PANTHER" id="PTHR23235">
    <property type="entry name" value="KRUEPPEL-LIKE TRANSCRIPTION FACTOR"/>
    <property type="match status" value="1"/>
</dbReference>
<dbReference type="InterPro" id="IPR036236">
    <property type="entry name" value="Znf_C2H2_sf"/>
</dbReference>
<dbReference type="Pfam" id="PF00096">
    <property type="entry name" value="zf-C2H2"/>
    <property type="match status" value="1"/>
</dbReference>
<feature type="domain" description="C2H2-type" evidence="6">
    <location>
        <begin position="300"/>
        <end position="327"/>
    </location>
</feature>
<evidence type="ECO:0000313" key="8">
    <source>
        <dbReference type="Proteomes" id="UP001476247"/>
    </source>
</evidence>
<dbReference type="InterPro" id="IPR013087">
    <property type="entry name" value="Znf_C2H2_type"/>
</dbReference>
<dbReference type="PROSITE" id="PS50157">
    <property type="entry name" value="ZINC_FINGER_C2H2_2"/>
    <property type="match status" value="2"/>
</dbReference>
<evidence type="ECO:0000313" key="7">
    <source>
        <dbReference type="EMBL" id="GAA5804471.1"/>
    </source>
</evidence>
<protein>
    <recommendedName>
        <fullName evidence="6">C2H2-type domain-containing protein</fullName>
    </recommendedName>
</protein>
<gene>
    <name evidence="7" type="ORF">HPULCUR_009966</name>
</gene>
<keyword evidence="2 4" id="KW-0863">Zinc-finger</keyword>
<feature type="region of interest" description="Disordered" evidence="5">
    <location>
        <begin position="215"/>
        <end position="244"/>
    </location>
</feature>